<keyword evidence="1" id="KW-1133">Transmembrane helix</keyword>
<evidence type="ECO:0000313" key="2">
    <source>
        <dbReference type="EMBL" id="GAA3079329.1"/>
    </source>
</evidence>
<dbReference type="Proteomes" id="UP001501532">
    <property type="component" value="Unassembled WGS sequence"/>
</dbReference>
<comment type="caution">
    <text evidence="2">The sequence shown here is derived from an EMBL/GenBank/DDBJ whole genome shotgun (WGS) entry which is preliminary data.</text>
</comment>
<feature type="transmembrane region" description="Helical" evidence="1">
    <location>
        <begin position="12"/>
        <end position="30"/>
    </location>
</feature>
<keyword evidence="3" id="KW-1185">Reference proteome</keyword>
<name>A0ABP6M8P9_9ACTN</name>
<dbReference type="RefSeq" id="WP_234519914.1">
    <property type="nucleotide sequence ID" value="NZ_BAAAUF010000123.1"/>
</dbReference>
<evidence type="ECO:0000313" key="3">
    <source>
        <dbReference type="Proteomes" id="UP001501532"/>
    </source>
</evidence>
<proteinExistence type="predicted"/>
<evidence type="ECO:0000256" key="1">
    <source>
        <dbReference type="SAM" id="Phobius"/>
    </source>
</evidence>
<protein>
    <submittedName>
        <fullName evidence="2">Uncharacterized protein</fullName>
    </submittedName>
</protein>
<gene>
    <name evidence="2" type="ORF">GCM10010448_70920</name>
</gene>
<sequence>MTTIHHLLTPEHLATAGAGIGAAHGLYLLARDVVRDALRLLRPATGRYRRR</sequence>
<keyword evidence="1" id="KW-0472">Membrane</keyword>
<dbReference type="EMBL" id="BAAAUF010000123">
    <property type="protein sequence ID" value="GAA3079329.1"/>
    <property type="molecule type" value="Genomic_DNA"/>
</dbReference>
<accession>A0ABP6M8P9</accession>
<organism evidence="2 3">
    <name type="scientific">Streptomyces glomeratus</name>
    <dbReference type="NCBI Taxonomy" id="284452"/>
    <lineage>
        <taxon>Bacteria</taxon>
        <taxon>Bacillati</taxon>
        <taxon>Actinomycetota</taxon>
        <taxon>Actinomycetes</taxon>
        <taxon>Kitasatosporales</taxon>
        <taxon>Streptomycetaceae</taxon>
        <taxon>Streptomyces</taxon>
    </lineage>
</organism>
<keyword evidence="1" id="KW-0812">Transmembrane</keyword>
<reference evidence="3" key="1">
    <citation type="journal article" date="2019" name="Int. J. Syst. Evol. Microbiol.">
        <title>The Global Catalogue of Microorganisms (GCM) 10K type strain sequencing project: providing services to taxonomists for standard genome sequencing and annotation.</title>
        <authorList>
            <consortium name="The Broad Institute Genomics Platform"/>
            <consortium name="The Broad Institute Genome Sequencing Center for Infectious Disease"/>
            <person name="Wu L."/>
            <person name="Ma J."/>
        </authorList>
    </citation>
    <scope>NUCLEOTIDE SEQUENCE [LARGE SCALE GENOMIC DNA]</scope>
    <source>
        <strain evidence="3">JCM 9091</strain>
    </source>
</reference>